<organism evidence="1 2">
    <name type="scientific">Datura stramonium</name>
    <name type="common">Jimsonweed</name>
    <name type="synonym">Common thornapple</name>
    <dbReference type="NCBI Taxonomy" id="4076"/>
    <lineage>
        <taxon>Eukaryota</taxon>
        <taxon>Viridiplantae</taxon>
        <taxon>Streptophyta</taxon>
        <taxon>Embryophyta</taxon>
        <taxon>Tracheophyta</taxon>
        <taxon>Spermatophyta</taxon>
        <taxon>Magnoliopsida</taxon>
        <taxon>eudicotyledons</taxon>
        <taxon>Gunneridae</taxon>
        <taxon>Pentapetalae</taxon>
        <taxon>asterids</taxon>
        <taxon>lamiids</taxon>
        <taxon>Solanales</taxon>
        <taxon>Solanaceae</taxon>
        <taxon>Solanoideae</taxon>
        <taxon>Datureae</taxon>
        <taxon>Datura</taxon>
    </lineage>
</organism>
<dbReference type="EMBL" id="JACEIK010003528">
    <property type="protein sequence ID" value="MCD9642075.1"/>
    <property type="molecule type" value="Genomic_DNA"/>
</dbReference>
<proteinExistence type="predicted"/>
<evidence type="ECO:0000313" key="1">
    <source>
        <dbReference type="EMBL" id="MCD9642075.1"/>
    </source>
</evidence>
<keyword evidence="2" id="KW-1185">Reference proteome</keyword>
<name>A0ABS8V7U7_DATST</name>
<accession>A0ABS8V7U7</accession>
<gene>
    <name evidence="1" type="ORF">HAX54_028674</name>
</gene>
<reference evidence="1 2" key="1">
    <citation type="journal article" date="2021" name="BMC Genomics">
        <title>Datura genome reveals duplications of psychoactive alkaloid biosynthetic genes and high mutation rate following tissue culture.</title>
        <authorList>
            <person name="Rajewski A."/>
            <person name="Carter-House D."/>
            <person name="Stajich J."/>
            <person name="Litt A."/>
        </authorList>
    </citation>
    <scope>NUCLEOTIDE SEQUENCE [LARGE SCALE GENOMIC DNA]</scope>
    <source>
        <strain evidence="1">AR-01</strain>
    </source>
</reference>
<protein>
    <submittedName>
        <fullName evidence="1">Uncharacterized protein</fullName>
    </submittedName>
</protein>
<dbReference type="Proteomes" id="UP000823775">
    <property type="component" value="Unassembled WGS sequence"/>
</dbReference>
<sequence length="76" mass="8727">MRQVHDNEDEVLYFLVSGVKLQFDLVPKVDIDKSSFVDGAPTNADLKKEINDFRLHVDVKFGEILEVLSHLTKKLE</sequence>
<comment type="caution">
    <text evidence="1">The sequence shown here is derived from an EMBL/GenBank/DDBJ whole genome shotgun (WGS) entry which is preliminary data.</text>
</comment>
<evidence type="ECO:0000313" key="2">
    <source>
        <dbReference type="Proteomes" id="UP000823775"/>
    </source>
</evidence>
<feature type="non-terminal residue" evidence="1">
    <location>
        <position position="76"/>
    </location>
</feature>